<dbReference type="GO" id="GO:0016829">
    <property type="term" value="F:lyase activity"/>
    <property type="evidence" value="ECO:0007669"/>
    <property type="project" value="UniProtKB-KW"/>
</dbReference>
<gene>
    <name evidence="5" type="ORF">LCGC14_0124700</name>
</gene>
<dbReference type="Gene3D" id="3.20.70.20">
    <property type="match status" value="1"/>
</dbReference>
<evidence type="ECO:0000256" key="1">
    <source>
        <dbReference type="ARBA" id="ARBA00022818"/>
    </source>
</evidence>
<dbReference type="PANTHER" id="PTHR43641:SF2">
    <property type="entry name" value="DEHYDRATASE YBIW-RELATED"/>
    <property type="match status" value="1"/>
</dbReference>
<feature type="domain" description="PFL" evidence="4">
    <location>
        <begin position="1"/>
        <end position="560"/>
    </location>
</feature>
<dbReference type="PROSITE" id="PS51149">
    <property type="entry name" value="GLY_RADICAL_2"/>
    <property type="match status" value="1"/>
</dbReference>
<dbReference type="GO" id="GO:0005829">
    <property type="term" value="C:cytosol"/>
    <property type="evidence" value="ECO:0007669"/>
    <property type="project" value="TreeGrafter"/>
</dbReference>
<proteinExistence type="predicted"/>
<dbReference type="InterPro" id="IPR051215">
    <property type="entry name" value="GRE"/>
</dbReference>
<evidence type="ECO:0000259" key="4">
    <source>
        <dbReference type="PROSITE" id="PS51554"/>
    </source>
</evidence>
<name>A0A0F9V616_9ZZZZ</name>
<protein>
    <recommendedName>
        <fullName evidence="6">PFL domain-containing protein</fullName>
    </recommendedName>
</protein>
<accession>A0A0F9V616</accession>
<evidence type="ECO:0000259" key="3">
    <source>
        <dbReference type="PROSITE" id="PS51149"/>
    </source>
</evidence>
<sequence length="687" mass="75149">MVGLDHVRHRVARPADWSVAELDCSLPERRARALHLVCEQMPVAIEPDELIVGMRTIIPPPDDARPELVWMPTLPEFYRDDDEAACYDRGRAASHNVPGYANVIDYGLGGLADRARRRLADESDPTRQDHLRSFVIACEAAGVLSQRYADCAAELAGRTDDRGRRSELETIADGCGHIATGPPRNIHEALQLHRFVWLVTTLEVGSLVTSGRFDQLMGPLWPSDPDDQERARELIDCAIIKCNDQDDLWAGGSLVNNNLMLSGLTRDGVDGTNAVTWAVLDSVARLKLPDPQPAVRLHQGSPPELVRHVAELLRDGAAQICVFNDDAFVPALIGAGFPPADARDYAIDACQDINIAGKSDFYLAADIDLTDRLLATLEAIDDDADWQTFYQDYCDRTVAEIDVHLKAYCQAIADRPGEPLPFLSAPMDDCIANGLDVANDGLRYRDKGVFLASPVCAINSLAAIHQVVYVDGAATLAEVKAACRSDFADAESLRRRLMAAPKWGNDDDAVDQIAVEFLELACREIIRHRIDDEAGFLAGIHQAHHVARGRDLGATPDGRHAGDPLSVTLAPANGTAHKGPTAVMRSVTKIDSMWCQWNASLTMTFDPASLAGEAGLEKFAMLITTYLAMGGLQLQVNCIGADTLRAARKDPEAYDDLIVRVWGFCDRFVALSPEYQQELIDRTAYAV</sequence>
<dbReference type="InterPro" id="IPR001150">
    <property type="entry name" value="Gly_radical"/>
</dbReference>
<comment type="caution">
    <text evidence="5">The sequence shown here is derived from an EMBL/GenBank/DDBJ whole genome shotgun (WGS) entry which is preliminary data.</text>
</comment>
<keyword evidence="2" id="KW-0456">Lyase</keyword>
<dbReference type="Pfam" id="PF01228">
    <property type="entry name" value="Gly_radical"/>
    <property type="match status" value="1"/>
</dbReference>
<evidence type="ECO:0008006" key="6">
    <source>
        <dbReference type="Google" id="ProtNLM"/>
    </source>
</evidence>
<dbReference type="SUPFAM" id="SSF51998">
    <property type="entry name" value="PFL-like glycyl radical enzymes"/>
    <property type="match status" value="1"/>
</dbReference>
<dbReference type="PROSITE" id="PS51554">
    <property type="entry name" value="PFL"/>
    <property type="match status" value="1"/>
</dbReference>
<dbReference type="InterPro" id="IPR004184">
    <property type="entry name" value="PFL_dom"/>
</dbReference>
<evidence type="ECO:0000313" key="5">
    <source>
        <dbReference type="EMBL" id="KKO00696.1"/>
    </source>
</evidence>
<organism evidence="5">
    <name type="scientific">marine sediment metagenome</name>
    <dbReference type="NCBI Taxonomy" id="412755"/>
    <lineage>
        <taxon>unclassified sequences</taxon>
        <taxon>metagenomes</taxon>
        <taxon>ecological metagenomes</taxon>
    </lineage>
</organism>
<feature type="domain" description="Glycine radical" evidence="3">
    <location>
        <begin position="567"/>
        <end position="687"/>
    </location>
</feature>
<dbReference type="PANTHER" id="PTHR43641">
    <property type="entry name" value="FORMATE ACETYLTRANSFERASE 3-RELATED"/>
    <property type="match status" value="1"/>
</dbReference>
<reference evidence="5" key="1">
    <citation type="journal article" date="2015" name="Nature">
        <title>Complex archaea that bridge the gap between prokaryotes and eukaryotes.</title>
        <authorList>
            <person name="Spang A."/>
            <person name="Saw J.H."/>
            <person name="Jorgensen S.L."/>
            <person name="Zaremba-Niedzwiedzka K."/>
            <person name="Martijn J."/>
            <person name="Lind A.E."/>
            <person name="van Eijk R."/>
            <person name="Schleper C."/>
            <person name="Guy L."/>
            <person name="Ettema T.J."/>
        </authorList>
    </citation>
    <scope>NUCLEOTIDE SEQUENCE</scope>
</reference>
<dbReference type="Pfam" id="PF02901">
    <property type="entry name" value="PFL-like"/>
    <property type="match status" value="1"/>
</dbReference>
<dbReference type="AlphaFoldDB" id="A0A0F9V616"/>
<evidence type="ECO:0000256" key="2">
    <source>
        <dbReference type="ARBA" id="ARBA00023239"/>
    </source>
</evidence>
<dbReference type="EMBL" id="LAZR01000039">
    <property type="protein sequence ID" value="KKO00696.1"/>
    <property type="molecule type" value="Genomic_DNA"/>
</dbReference>
<keyword evidence="1" id="KW-0556">Organic radical</keyword>